<evidence type="ECO:0000313" key="3">
    <source>
        <dbReference type="Proteomes" id="UP000250043"/>
    </source>
</evidence>
<protein>
    <submittedName>
        <fullName evidence="2">Uncharacterized protein</fullName>
    </submittedName>
</protein>
<keyword evidence="1" id="KW-0472">Membrane</keyword>
<dbReference type="Proteomes" id="UP000250043">
    <property type="component" value="Unassembled WGS sequence"/>
</dbReference>
<gene>
    <name evidence="2" type="ORF">OBBRIDRAFT_421667</name>
</gene>
<keyword evidence="1" id="KW-1133">Transmembrane helix</keyword>
<keyword evidence="3" id="KW-1185">Reference proteome</keyword>
<proteinExistence type="predicted"/>
<evidence type="ECO:0000256" key="1">
    <source>
        <dbReference type="SAM" id="Phobius"/>
    </source>
</evidence>
<sequence length="128" mass="14328">MRRRFSRLRTSRGVFTHIYAFCPLECFAGSCEGDSLLGQALTILLFAYWAAFSSVRVYAISGGNRWIPILIFGLSLVPAGTNLYGSFIAEYYEIEVIPILGLECVNGKRISEATSASYNRHSGVRNWF</sequence>
<accession>A0A8E2B5R8</accession>
<dbReference type="EMBL" id="KV722366">
    <property type="protein sequence ID" value="OCH92595.1"/>
    <property type="molecule type" value="Genomic_DNA"/>
</dbReference>
<feature type="transmembrane region" description="Helical" evidence="1">
    <location>
        <begin position="38"/>
        <end position="59"/>
    </location>
</feature>
<evidence type="ECO:0000313" key="2">
    <source>
        <dbReference type="EMBL" id="OCH92595.1"/>
    </source>
</evidence>
<name>A0A8E2B5R8_9APHY</name>
<dbReference type="OrthoDB" id="2757492at2759"/>
<organism evidence="2 3">
    <name type="scientific">Obba rivulosa</name>
    <dbReference type="NCBI Taxonomy" id="1052685"/>
    <lineage>
        <taxon>Eukaryota</taxon>
        <taxon>Fungi</taxon>
        <taxon>Dikarya</taxon>
        <taxon>Basidiomycota</taxon>
        <taxon>Agaricomycotina</taxon>
        <taxon>Agaricomycetes</taxon>
        <taxon>Polyporales</taxon>
        <taxon>Gelatoporiaceae</taxon>
        <taxon>Obba</taxon>
    </lineage>
</organism>
<dbReference type="AlphaFoldDB" id="A0A8E2B5R8"/>
<feature type="transmembrane region" description="Helical" evidence="1">
    <location>
        <begin position="66"/>
        <end position="85"/>
    </location>
</feature>
<reference evidence="2 3" key="1">
    <citation type="submission" date="2016-07" db="EMBL/GenBank/DDBJ databases">
        <title>Draft genome of the white-rot fungus Obba rivulosa 3A-2.</title>
        <authorList>
            <consortium name="DOE Joint Genome Institute"/>
            <person name="Miettinen O."/>
            <person name="Riley R."/>
            <person name="Acob R."/>
            <person name="Barry K."/>
            <person name="Cullen D."/>
            <person name="De Vries R."/>
            <person name="Hainaut M."/>
            <person name="Hatakka A."/>
            <person name="Henrissat B."/>
            <person name="Hilden K."/>
            <person name="Kuo R."/>
            <person name="Labutti K."/>
            <person name="Lipzen A."/>
            <person name="Makela M.R."/>
            <person name="Sandor L."/>
            <person name="Spatafora J.W."/>
            <person name="Grigoriev I.V."/>
            <person name="Hibbett D.S."/>
        </authorList>
    </citation>
    <scope>NUCLEOTIDE SEQUENCE [LARGE SCALE GENOMIC DNA]</scope>
    <source>
        <strain evidence="2 3">3A-2</strain>
    </source>
</reference>
<keyword evidence="1" id="KW-0812">Transmembrane</keyword>